<organism evidence="3 4">
    <name type="scientific">Cannabis sativa</name>
    <name type="common">Hemp</name>
    <name type="synonym">Marijuana</name>
    <dbReference type="NCBI Taxonomy" id="3483"/>
    <lineage>
        <taxon>Eukaryota</taxon>
        <taxon>Viridiplantae</taxon>
        <taxon>Streptophyta</taxon>
        <taxon>Embryophyta</taxon>
        <taxon>Tracheophyta</taxon>
        <taxon>Spermatophyta</taxon>
        <taxon>Magnoliopsida</taxon>
        <taxon>eudicotyledons</taxon>
        <taxon>Gunneridae</taxon>
        <taxon>Pentapetalae</taxon>
        <taxon>rosids</taxon>
        <taxon>fabids</taxon>
        <taxon>Rosales</taxon>
        <taxon>Cannabaceae</taxon>
        <taxon>Cannabis</taxon>
    </lineage>
</organism>
<proteinExistence type="predicted"/>
<dbReference type="SUPFAM" id="SSF56672">
    <property type="entry name" value="DNA/RNA polymerases"/>
    <property type="match status" value="1"/>
</dbReference>
<feature type="region of interest" description="Disordered" evidence="1">
    <location>
        <begin position="171"/>
        <end position="200"/>
    </location>
</feature>
<evidence type="ECO:0000313" key="3">
    <source>
        <dbReference type="EnsemblPlants" id="cds.evm.model.02.1327"/>
    </source>
</evidence>
<sequence>MVVLVVMVPCTTNKEKPATVMIFKSRRRWEVKVFRASWSTADEVRSQAHSKDLGPYSTLLGSQAHSMPWPSNELWNLGFKTLTGLGTVDKYMREASLFNPLLGIEDFRSMEHDLGPKKRKALEGICFQPKPLKNTEGSSENKEIEILKVDPPTLHPNTILEETKDLPTLIHDCTFSPGSSDNSTPRRKRGRPSSKESAKLDLKAEIQCNLPKRRGRPPKSAAIQGPKIKSFKSKEANALRKRHTSIKSCWEKNVFDLKIDLNNHFVVVDCSSIPSSSCVIEEVKESNGEEEINSNQAIAWNCRGLGNAATVRQLKELIRRSNPELLVLSEVRLTEAKLKSILVRIHFQSFYYVPPIGTAGGLALCWMNGVGCNIESADKYKITACISSDPPDKPWMFMGIYGPPVYAEKERFWKELGDYVCNCKLPLVLMGDLNGTMEDSECLNYSRRSNIARYSFDLRRSVHRSGLIDLGFLGVKFTWFKKGSSSTGGTCLKRARLDRALASVEWRLAWPNAIVNHLTSSSSDHNPILLDTNGGRHCSKPQFKYELMWERDPRVFWVVKKAWIESTHVNPMVNIYRKLKTTKDHLRKWNKSHFRKLSSQIAEARCTLKEIESNRSVDEIAHTEARAALNEALAREEIFWRQKSRVAWLKEGDRATKFFMASTVTRRRRNYIEYLKDDQGEIHEEPKDIATIFIQKFNKTFSKASNRTSLVNFDWQFTGSHVHLEEDLYLLPNEEEVLSALMAMGSDKAPGPDGLPAAFFKSHWDTIKSDMMAMIHHFFTTAKLPEFINDTNLVLIPKKANPVTANDFRPIALCNVVYKCISKIVALRLRPILPKIISPVQTAFIKGRSISENIAMAHEIVHSMAKKKGSRGFMMIKLDMEKAYDKMDWDFVEEALAFHGVKSPLREWIKSCIQIKRLNLMVNGVNQGRFAPSCGLRQGDPLSPALFILAADLLSRVIIEFNLLGKIRGFKTSRSATPITHLMFADDVMLFGQASLKEADAFLQCLQIYCSWSGQSVNFQKSTIHFSKGVPRSRADAIAGKLGMKKMKEDALYLGLPLLKTRKRAANLKFLIDKVRHRIEGWKARLLSKAGRACLVQSVGNSLAVYTASAEVIPSHIAGSIDRSLRSFWWGDSEKKKSIHTIDWGNLCKSKLHGGLGFRQTKDINKAFLMSWGWKMVTETTSLWARTMERKYLRGNSFWDAQSKGSDSRLWKAILKTRPFLKEGICRRIGDGRSTSIWFDPWVPTGNSQPEPIRDATQGANLVEYFLNENHSWNERRVRQWFHHDDARHILNIGLPNAHQGDSWRWLGVQRCIDLEGTSAQFRSLSTQLRRWKLKHINRKENFMAHNVAKWAKLNAAVGDIDVKIMDPLVFNDYKEWHPDAG</sequence>
<evidence type="ECO:0000259" key="2">
    <source>
        <dbReference type="PROSITE" id="PS50878"/>
    </source>
</evidence>
<dbReference type="CDD" id="cd01650">
    <property type="entry name" value="RT_nLTR_like"/>
    <property type="match status" value="1"/>
</dbReference>
<reference evidence="3" key="1">
    <citation type="submission" date="2018-11" db="EMBL/GenBank/DDBJ databases">
        <authorList>
            <person name="Grassa J C."/>
        </authorList>
    </citation>
    <scope>NUCLEOTIDE SEQUENCE [LARGE SCALE GENOMIC DNA]</scope>
</reference>
<dbReference type="SUPFAM" id="SSF56219">
    <property type="entry name" value="DNase I-like"/>
    <property type="match status" value="1"/>
</dbReference>
<name>A0A803NT74_CANSA</name>
<dbReference type="PROSITE" id="PS50878">
    <property type="entry name" value="RT_POL"/>
    <property type="match status" value="1"/>
</dbReference>
<dbReference type="Proteomes" id="UP000596661">
    <property type="component" value="Chromosome 2"/>
</dbReference>
<dbReference type="InterPro" id="IPR036691">
    <property type="entry name" value="Endo/exonu/phosph_ase_sf"/>
</dbReference>
<dbReference type="Pfam" id="PF03372">
    <property type="entry name" value="Exo_endo_phos"/>
    <property type="match status" value="1"/>
</dbReference>
<accession>A0A803NT74</accession>
<dbReference type="InterPro" id="IPR000477">
    <property type="entry name" value="RT_dom"/>
</dbReference>
<dbReference type="PANTHER" id="PTHR33116">
    <property type="entry name" value="REVERSE TRANSCRIPTASE ZINC-BINDING DOMAIN-CONTAINING PROTEIN-RELATED-RELATED"/>
    <property type="match status" value="1"/>
</dbReference>
<feature type="domain" description="Reverse transcriptase" evidence="2">
    <location>
        <begin position="777"/>
        <end position="1058"/>
    </location>
</feature>
<dbReference type="InterPro" id="IPR043502">
    <property type="entry name" value="DNA/RNA_pol_sf"/>
</dbReference>
<protein>
    <recommendedName>
        <fullName evidence="2">Reverse transcriptase domain-containing protein</fullName>
    </recommendedName>
</protein>
<evidence type="ECO:0000256" key="1">
    <source>
        <dbReference type="SAM" id="MobiDB-lite"/>
    </source>
</evidence>
<dbReference type="PANTHER" id="PTHR33116:SF86">
    <property type="entry name" value="REVERSE TRANSCRIPTASE DOMAIN-CONTAINING PROTEIN"/>
    <property type="match status" value="1"/>
</dbReference>
<dbReference type="EMBL" id="UZAU01000177">
    <property type="status" value="NOT_ANNOTATED_CDS"/>
    <property type="molecule type" value="Genomic_DNA"/>
</dbReference>
<reference evidence="3" key="2">
    <citation type="submission" date="2021-03" db="UniProtKB">
        <authorList>
            <consortium name="EnsemblPlants"/>
        </authorList>
    </citation>
    <scope>IDENTIFICATION</scope>
</reference>
<dbReference type="Gramene" id="evm.model.02.1327">
    <property type="protein sequence ID" value="cds.evm.model.02.1327"/>
    <property type="gene ID" value="evm.TU.02.1327"/>
</dbReference>
<dbReference type="Pfam" id="PF00078">
    <property type="entry name" value="RVT_1"/>
    <property type="match status" value="1"/>
</dbReference>
<dbReference type="InterPro" id="IPR005135">
    <property type="entry name" value="Endo/exonuclease/phosphatase"/>
</dbReference>
<keyword evidence="4" id="KW-1185">Reference proteome</keyword>
<dbReference type="Gene3D" id="3.60.10.10">
    <property type="entry name" value="Endonuclease/exonuclease/phosphatase"/>
    <property type="match status" value="1"/>
</dbReference>
<evidence type="ECO:0000313" key="4">
    <source>
        <dbReference type="Proteomes" id="UP000596661"/>
    </source>
</evidence>
<dbReference type="GO" id="GO:0003824">
    <property type="term" value="F:catalytic activity"/>
    <property type="evidence" value="ECO:0007669"/>
    <property type="project" value="InterPro"/>
</dbReference>
<dbReference type="EnsemblPlants" id="evm.model.02.1327">
    <property type="protein sequence ID" value="cds.evm.model.02.1327"/>
    <property type="gene ID" value="evm.TU.02.1327"/>
</dbReference>